<dbReference type="PANTHER" id="PTHR16193">
    <property type="entry name" value="TETRATRICOPEPTIDE REPEAT PROTEIN 27"/>
    <property type="match status" value="1"/>
</dbReference>
<dbReference type="Gene3D" id="1.25.40.10">
    <property type="entry name" value="Tetratricopeptide repeat domain"/>
    <property type="match status" value="1"/>
</dbReference>
<dbReference type="OrthoDB" id="1936594at2759"/>
<keyword evidence="1" id="KW-0677">Repeat</keyword>
<organism evidence="5 6">
    <name type="scientific">Phlebiopsis gigantea (strain 11061_1 CR5-6)</name>
    <name type="common">White-rot fungus</name>
    <name type="synonym">Peniophora gigantea</name>
    <dbReference type="NCBI Taxonomy" id="745531"/>
    <lineage>
        <taxon>Eukaryota</taxon>
        <taxon>Fungi</taxon>
        <taxon>Dikarya</taxon>
        <taxon>Basidiomycota</taxon>
        <taxon>Agaricomycotina</taxon>
        <taxon>Agaricomycetes</taxon>
        <taxon>Polyporales</taxon>
        <taxon>Phanerochaetaceae</taxon>
        <taxon>Phlebiopsis</taxon>
    </lineage>
</organism>
<evidence type="ECO:0000256" key="4">
    <source>
        <dbReference type="SAM" id="MobiDB-lite"/>
    </source>
</evidence>
<accession>A0A0C3SEB9</accession>
<dbReference type="InterPro" id="IPR044244">
    <property type="entry name" value="TTC27/Emw1"/>
</dbReference>
<evidence type="ECO:0000313" key="5">
    <source>
        <dbReference type="EMBL" id="KIP10365.1"/>
    </source>
</evidence>
<dbReference type="HOGENOM" id="CLU_004905_0_1_1"/>
<feature type="compositionally biased region" description="Polar residues" evidence="4">
    <location>
        <begin position="289"/>
        <end position="303"/>
    </location>
</feature>
<dbReference type="InterPro" id="IPR011990">
    <property type="entry name" value="TPR-like_helical_dom_sf"/>
</dbReference>
<keyword evidence="6" id="KW-1185">Reference proteome</keyword>
<evidence type="ECO:0000256" key="3">
    <source>
        <dbReference type="PROSITE-ProRule" id="PRU00339"/>
    </source>
</evidence>
<dbReference type="SUPFAM" id="SSF48452">
    <property type="entry name" value="TPR-like"/>
    <property type="match status" value="1"/>
</dbReference>
<dbReference type="EMBL" id="KN840455">
    <property type="protein sequence ID" value="KIP10365.1"/>
    <property type="molecule type" value="Genomic_DNA"/>
</dbReference>
<feature type="region of interest" description="Disordered" evidence="4">
    <location>
        <begin position="320"/>
        <end position="340"/>
    </location>
</feature>
<proteinExistence type="predicted"/>
<dbReference type="InterPro" id="IPR019734">
    <property type="entry name" value="TPR_rpt"/>
</dbReference>
<dbReference type="AlphaFoldDB" id="A0A0C3SEB9"/>
<evidence type="ECO:0000256" key="2">
    <source>
        <dbReference type="ARBA" id="ARBA00022803"/>
    </source>
</evidence>
<dbReference type="Proteomes" id="UP000053257">
    <property type="component" value="Unassembled WGS sequence"/>
</dbReference>
<reference evidence="5 6" key="1">
    <citation type="journal article" date="2014" name="PLoS Genet.">
        <title>Analysis of the Phlebiopsis gigantea genome, transcriptome and secretome provides insight into its pioneer colonization strategies of wood.</title>
        <authorList>
            <person name="Hori C."/>
            <person name="Ishida T."/>
            <person name="Igarashi K."/>
            <person name="Samejima M."/>
            <person name="Suzuki H."/>
            <person name="Master E."/>
            <person name="Ferreira P."/>
            <person name="Ruiz-Duenas F.J."/>
            <person name="Held B."/>
            <person name="Canessa P."/>
            <person name="Larrondo L.F."/>
            <person name="Schmoll M."/>
            <person name="Druzhinina I.S."/>
            <person name="Kubicek C.P."/>
            <person name="Gaskell J.A."/>
            <person name="Kersten P."/>
            <person name="St John F."/>
            <person name="Glasner J."/>
            <person name="Sabat G."/>
            <person name="Splinter BonDurant S."/>
            <person name="Syed K."/>
            <person name="Yadav J."/>
            <person name="Mgbeahuruike A.C."/>
            <person name="Kovalchuk A."/>
            <person name="Asiegbu F.O."/>
            <person name="Lackner G."/>
            <person name="Hoffmeister D."/>
            <person name="Rencoret J."/>
            <person name="Gutierrez A."/>
            <person name="Sun H."/>
            <person name="Lindquist E."/>
            <person name="Barry K."/>
            <person name="Riley R."/>
            <person name="Grigoriev I.V."/>
            <person name="Henrissat B."/>
            <person name="Kues U."/>
            <person name="Berka R.M."/>
            <person name="Martinez A.T."/>
            <person name="Covert S.F."/>
            <person name="Blanchette R.A."/>
            <person name="Cullen D."/>
        </authorList>
    </citation>
    <scope>NUCLEOTIDE SEQUENCE [LARGE SCALE GENOMIC DNA]</scope>
    <source>
        <strain evidence="5 6">11061_1 CR5-6</strain>
    </source>
</reference>
<dbReference type="PROSITE" id="PS50005">
    <property type="entry name" value="TPR"/>
    <property type="match status" value="1"/>
</dbReference>
<protein>
    <recommendedName>
        <fullName evidence="7">TPR-like protein</fullName>
    </recommendedName>
</protein>
<gene>
    <name evidence="5" type="ORF">PHLGIDRAFT_239786</name>
</gene>
<dbReference type="SMART" id="SM00028">
    <property type="entry name" value="TPR"/>
    <property type="match status" value="3"/>
</dbReference>
<keyword evidence="2 3" id="KW-0802">TPR repeat</keyword>
<name>A0A0C3SEB9_PHLG1</name>
<evidence type="ECO:0000313" key="6">
    <source>
        <dbReference type="Proteomes" id="UP000053257"/>
    </source>
</evidence>
<feature type="repeat" description="TPR" evidence="3">
    <location>
        <begin position="559"/>
        <end position="592"/>
    </location>
</feature>
<evidence type="ECO:0000256" key="1">
    <source>
        <dbReference type="ARBA" id="ARBA00022737"/>
    </source>
</evidence>
<dbReference type="STRING" id="745531.A0A0C3SEB9"/>
<sequence>MALDISALEKNLLNGKWEGDVQGPAWLAELGKSVVEGAFRDVLTSPHSRKIFAVRPSPADPSELALAEWFEFACSSTRTAEELEILRLVLAVACLHSFLQINWTGPDLDITPTDILTIADDQTAHVSNELLNSKSTVELAYGGEPAYHLTQDPFFLRAAKLLLEQPFQYCTSAIWWKVRAWAVHEHVLDEPTAPPEELIPHLKAWSQSISSDADLTGGILLEEGLFCHLLSQDRSAAGLYVQAAHATKLEYELTGALGKRTKFQQNDITQLVLLAESRPRDTDPVSPEGATNGTPSSQPASTLPETLALNDDTLLEQTQFTSSNPATPGSRLGHLDPSAQPPLDPLDQCILLAMCLNIKNTSPAHGLTGEQMAPYVDRVIAHARNWSVHTMALLLRSRLEAHRTRTVERSTLQLQALVDQMPTADSGVPERLRYLHALALPSKWELQRELAHRYLALGVSRSALAIFERLEMWEEVVRCWQSLEQPAKGIAIVRDLLAGRKAEADAVVARGKAAASAARRATLDAAREAQLWALLGDLEPHDALAHYTRAWEVSGHTSGRAMRSLGGYYFARGDYAGAIDALRKAVAINPLLSRSWFILGCACVREEQWEGARDAFARCVSIDDEDGESWNNLASVYLRMGEAGQKVEAEQDDDDEAGLATKEVTSSDEPTGRVPFSNRLLAFRALKQGLKFNYDNWRMWSNYMVVAMDVGELWEACRALARVVEERSDKDGAASVDEDVLERLVDAATRSESEQTADAAQPGVAARNPRQGLLRQVDDLFDRVILPRVSSARIFRARARLLTSQGRWEEALNAYMEAYRSSTAGMMEKGETDVGKWREAVGEVQEMVDVLRNFGPRVEGYKWRLQARSILRTFMGRTRDFEDEPDWSRLTDLQEELRQEE</sequence>
<evidence type="ECO:0008006" key="7">
    <source>
        <dbReference type="Google" id="ProtNLM"/>
    </source>
</evidence>
<feature type="region of interest" description="Disordered" evidence="4">
    <location>
        <begin position="274"/>
        <end position="303"/>
    </location>
</feature>
<dbReference type="PANTHER" id="PTHR16193:SF0">
    <property type="entry name" value="TETRATRICOPEPTIDE REPEAT PROTEIN 27"/>
    <property type="match status" value="1"/>
</dbReference>